<accession>E6PEL6</accession>
<dbReference type="SUPFAM" id="SSF48208">
    <property type="entry name" value="Six-hairpin glycosidases"/>
    <property type="match status" value="1"/>
</dbReference>
<evidence type="ECO:0000313" key="1">
    <source>
        <dbReference type="EMBL" id="CBH74901.1"/>
    </source>
</evidence>
<comment type="caution">
    <text evidence="1">The sequence shown here is derived from an EMBL/GenBank/DDBJ whole genome shotgun (WGS) entry which is preliminary data.</text>
</comment>
<dbReference type="SMART" id="SM01149">
    <property type="entry name" value="DUF1237"/>
    <property type="match status" value="1"/>
</dbReference>
<gene>
    <name evidence="1" type="ORF">CARN1_0076</name>
</gene>
<name>E6PEL6_9ZZZZ</name>
<dbReference type="EMBL" id="CABL01000005">
    <property type="protein sequence ID" value="CBH74901.1"/>
    <property type="molecule type" value="Genomic_DNA"/>
</dbReference>
<dbReference type="InterPro" id="IPR012341">
    <property type="entry name" value="6hp_glycosidase-like_sf"/>
</dbReference>
<dbReference type="PANTHER" id="PTHR31047:SF0">
    <property type="entry name" value="MEIOTICALLY UP-REGULATED GENE 157 PROTEIN"/>
    <property type="match status" value="1"/>
</dbReference>
<dbReference type="Gene3D" id="1.50.10.10">
    <property type="match status" value="1"/>
</dbReference>
<dbReference type="AlphaFoldDB" id="E6PEL6"/>
<dbReference type="InterPro" id="IPR008313">
    <property type="entry name" value="GH125"/>
</dbReference>
<dbReference type="Pfam" id="PF06824">
    <property type="entry name" value="Glyco_hydro_125"/>
    <property type="match status" value="1"/>
</dbReference>
<reference evidence="1" key="1">
    <citation type="submission" date="2009-10" db="EMBL/GenBank/DDBJ databases">
        <title>Diversity of trophic interactions inside an arsenic-rich microbial ecosystem.</title>
        <authorList>
            <person name="Bertin P.N."/>
            <person name="Heinrich-Salmeron A."/>
            <person name="Pelletier E."/>
            <person name="Goulhen-Chollet F."/>
            <person name="Arsene-Ploetze F."/>
            <person name="Gallien S."/>
            <person name="Calteau A."/>
            <person name="Vallenet D."/>
            <person name="Casiot C."/>
            <person name="Chane-Woon-Ming B."/>
            <person name="Giloteaux L."/>
            <person name="Barakat M."/>
            <person name="Bonnefoy V."/>
            <person name="Bruneel O."/>
            <person name="Chandler M."/>
            <person name="Cleiss J."/>
            <person name="Duran R."/>
            <person name="Elbaz-Poulichet F."/>
            <person name="Fonknechten N."/>
            <person name="Lauga B."/>
            <person name="Mornico D."/>
            <person name="Ortet P."/>
            <person name="Schaeffer C."/>
            <person name="Siguier P."/>
            <person name="Alexander Thil Smith A."/>
            <person name="Van Dorsselaer A."/>
            <person name="Weissenbach J."/>
            <person name="Medigue C."/>
            <person name="Le Paslier D."/>
        </authorList>
    </citation>
    <scope>NUCLEOTIDE SEQUENCE</scope>
</reference>
<dbReference type="GO" id="GO:0005975">
    <property type="term" value="P:carbohydrate metabolic process"/>
    <property type="evidence" value="ECO:0007669"/>
    <property type="project" value="InterPro"/>
</dbReference>
<proteinExistence type="predicted"/>
<dbReference type="PANTHER" id="PTHR31047">
    <property type="entry name" value="MEIOTICALLY UP-REGULATED GENE 157 PROTEIN"/>
    <property type="match status" value="1"/>
</dbReference>
<evidence type="ECO:0008006" key="2">
    <source>
        <dbReference type="Google" id="ProtNLM"/>
    </source>
</evidence>
<dbReference type="PROSITE" id="PS51257">
    <property type="entry name" value="PROKAR_LIPOPROTEIN"/>
    <property type="match status" value="1"/>
</dbReference>
<protein>
    <recommendedName>
        <fullName evidence="2">Glycoside hydrolase family 125 protein</fullName>
    </recommendedName>
</protein>
<sequence length="467" mass="52543">MRACKALAWALVVALACGLAPRPVRAWQLIVPLTGHRHKTIDPRTLFHTLLTDFFPQPDGTTYVQTGDIPAMWLRDSAAQTIPYIPFVRYYQPVARRVRGAIAREALDIDTDPYANAFQADFHIWERKWEIDSLAWPVLLAWTYYNETHDRSIFSPALHRAFATIVATYACERKHATCSTYRYPYATWTHPAYNPNAGMIWSAFRPSDDPVVYRYNIPQNALAVIALEELASLARSGWQDKALASRAIALAERVYTGIERYGIVEDPRTGRRIYAYEVDGLGHAKLMDDANMPSLLALPYIGWCATDDPLYVRTRNFVLSSSNPYYFSGLYAAGVGSPHTPYGNVWPLSIITRALTSTSSPEVAEAITELAETDGNAGLIHESFYVNGWWRYTRADFGWANALYAELLFRSIATFRQPPMLPFGTLVGRRRITETPTLVAPIVQFENSGTIFAALAAVLKERRASDQ</sequence>
<dbReference type="InterPro" id="IPR008928">
    <property type="entry name" value="6-hairpin_glycosidase_sf"/>
</dbReference>
<organism evidence="1">
    <name type="scientific">mine drainage metagenome</name>
    <dbReference type="NCBI Taxonomy" id="410659"/>
    <lineage>
        <taxon>unclassified sequences</taxon>
        <taxon>metagenomes</taxon>
        <taxon>ecological metagenomes</taxon>
    </lineage>
</organism>